<keyword evidence="2" id="KW-1185">Reference proteome</keyword>
<dbReference type="EMBL" id="JAPWTK010000011">
    <property type="protein sequence ID" value="KAJ8959798.1"/>
    <property type="molecule type" value="Genomic_DNA"/>
</dbReference>
<comment type="caution">
    <text evidence="1">The sequence shown here is derived from an EMBL/GenBank/DDBJ whole genome shotgun (WGS) entry which is preliminary data.</text>
</comment>
<reference evidence="1" key="1">
    <citation type="journal article" date="2023" name="Insect Mol. Biol.">
        <title>Genome sequencing provides insights into the evolution of gene families encoding plant cell wall-degrading enzymes in longhorned beetles.</title>
        <authorList>
            <person name="Shin N.R."/>
            <person name="Okamura Y."/>
            <person name="Kirsch R."/>
            <person name="Pauchet Y."/>
        </authorList>
    </citation>
    <scope>NUCLEOTIDE SEQUENCE</scope>
    <source>
        <strain evidence="1">AMC_N1</strain>
    </source>
</reference>
<dbReference type="Proteomes" id="UP001162162">
    <property type="component" value="Unassembled WGS sequence"/>
</dbReference>
<organism evidence="1 2">
    <name type="scientific">Aromia moschata</name>
    <dbReference type="NCBI Taxonomy" id="1265417"/>
    <lineage>
        <taxon>Eukaryota</taxon>
        <taxon>Metazoa</taxon>
        <taxon>Ecdysozoa</taxon>
        <taxon>Arthropoda</taxon>
        <taxon>Hexapoda</taxon>
        <taxon>Insecta</taxon>
        <taxon>Pterygota</taxon>
        <taxon>Neoptera</taxon>
        <taxon>Endopterygota</taxon>
        <taxon>Coleoptera</taxon>
        <taxon>Polyphaga</taxon>
        <taxon>Cucujiformia</taxon>
        <taxon>Chrysomeloidea</taxon>
        <taxon>Cerambycidae</taxon>
        <taxon>Cerambycinae</taxon>
        <taxon>Callichromatini</taxon>
        <taxon>Aromia</taxon>
    </lineage>
</organism>
<dbReference type="AlphaFoldDB" id="A0AAV8Z7M5"/>
<evidence type="ECO:0000313" key="1">
    <source>
        <dbReference type="EMBL" id="KAJ8959798.1"/>
    </source>
</evidence>
<proteinExistence type="predicted"/>
<evidence type="ECO:0000313" key="2">
    <source>
        <dbReference type="Proteomes" id="UP001162162"/>
    </source>
</evidence>
<sequence length="209" mass="23005">MTAAVGENYDAWESKIPEVQCGINGTVNSTTDRLGNLDLARQSAALNKAKLMKKNFDKKRLEPIQYNVGDMVLVERTPMIKGLSSGKLVQKFAGPVQVTHVLGNDRYRVQSLLEDGPRGVPIQDGRMLEIVTPKYFSSSPQESLSRYVSFCYINLYSSKKTPSCKFMCKKAFKGIHSIEPSAISGHGSVVIGFCSSGDGSYLQMKPELD</sequence>
<protein>
    <submittedName>
        <fullName evidence="1">Uncharacterized protein</fullName>
    </submittedName>
</protein>
<name>A0AAV8Z7M5_9CUCU</name>
<gene>
    <name evidence="1" type="ORF">NQ318_011530</name>
</gene>
<accession>A0AAV8Z7M5</accession>